<dbReference type="EMBL" id="CP015506">
    <property type="protein sequence ID" value="AND39544.1"/>
    <property type="molecule type" value="Genomic_DNA"/>
</dbReference>
<name>A0A160MAJ2_9BACI</name>
<accession>A0A160MAJ2</accession>
<dbReference type="RefSeq" id="WP_019381860.1">
    <property type="nucleotide sequence ID" value="NZ_CP015506.1"/>
</dbReference>
<protein>
    <submittedName>
        <fullName evidence="1">Head-tail adaptor protein</fullName>
    </submittedName>
</protein>
<dbReference type="Gene3D" id="2.40.10.270">
    <property type="entry name" value="Bacteriophage SPP1 head-tail adaptor protein"/>
    <property type="match status" value="1"/>
</dbReference>
<dbReference type="Proteomes" id="UP000077856">
    <property type="component" value="Chromosome"/>
</dbReference>
<sequence length="106" mass="12459">MNPGQYKHRITFQQFIESETENGFPVEGWEDIITVYAAIRTLKGNEFYEAATTQNENNSRFIIRYRKGISPDMQIQMRDGRTFEIISLINDNEENKTLTIHAREVK</sequence>
<dbReference type="InterPro" id="IPR038666">
    <property type="entry name" value="SSP1_head-tail_sf"/>
</dbReference>
<dbReference type="KEGG" id="bon:A361_10505"/>
<gene>
    <name evidence="1" type="ORF">A361_10505</name>
</gene>
<reference evidence="1 2" key="1">
    <citation type="submission" date="2016-04" db="EMBL/GenBank/DDBJ databases">
        <title>Complete genome sequence of Bacillus oceanisediminis strain 2691.</title>
        <authorList>
            <person name="Jeong H."/>
            <person name="Kim H.J."/>
            <person name="Lee D.-W."/>
        </authorList>
    </citation>
    <scope>NUCLEOTIDE SEQUENCE [LARGE SCALE GENOMIC DNA]</scope>
    <source>
        <strain evidence="1 2">2691</strain>
    </source>
</reference>
<evidence type="ECO:0000313" key="1">
    <source>
        <dbReference type="EMBL" id="AND39544.1"/>
    </source>
</evidence>
<dbReference type="Pfam" id="PF05521">
    <property type="entry name" value="Phage_HCP"/>
    <property type="match status" value="1"/>
</dbReference>
<dbReference type="AlphaFoldDB" id="A0A160MAJ2"/>
<dbReference type="InterPro" id="IPR008767">
    <property type="entry name" value="Phage_SPP1_head-tail_adaptor"/>
</dbReference>
<dbReference type="NCBIfam" id="TIGR01563">
    <property type="entry name" value="gp16_SPP1"/>
    <property type="match status" value="1"/>
</dbReference>
<dbReference type="eggNOG" id="COG5614">
    <property type="taxonomic scope" value="Bacteria"/>
</dbReference>
<proteinExistence type="predicted"/>
<dbReference type="STRING" id="1196031.A361_10505"/>
<organism evidence="1 2">
    <name type="scientific">Cytobacillus oceanisediminis 2691</name>
    <dbReference type="NCBI Taxonomy" id="1196031"/>
    <lineage>
        <taxon>Bacteria</taxon>
        <taxon>Bacillati</taxon>
        <taxon>Bacillota</taxon>
        <taxon>Bacilli</taxon>
        <taxon>Bacillales</taxon>
        <taxon>Bacillaceae</taxon>
        <taxon>Cytobacillus</taxon>
    </lineage>
</organism>
<evidence type="ECO:0000313" key="2">
    <source>
        <dbReference type="Proteomes" id="UP000077856"/>
    </source>
</evidence>